<dbReference type="Proteomes" id="UP000694541">
    <property type="component" value="Unplaced"/>
</dbReference>
<sequence length="133" mass="15203">SGLGNRLRSVLNCDSVAIQILLAELIQFKKIIKAFETATIASSVIPLFPPPPNFTPSHMYCNVAIYTQHYCRTHIQLICNLAGHIKAENSQSLVCTHIYFDINTYLFKDRVLEGLVFSIKVHYEKERLYIVFL</sequence>
<accession>A0A8B9MYD5</accession>
<reference evidence="1" key="2">
    <citation type="submission" date="2025-09" db="UniProtKB">
        <authorList>
            <consortium name="Ensembl"/>
        </authorList>
    </citation>
    <scope>IDENTIFICATION</scope>
</reference>
<dbReference type="AlphaFoldDB" id="A0A8B9MYD5"/>
<organism evidence="1 2">
    <name type="scientific">Accipiter nisus</name>
    <name type="common">Eurasian sparrowhawk</name>
    <dbReference type="NCBI Taxonomy" id="211598"/>
    <lineage>
        <taxon>Eukaryota</taxon>
        <taxon>Metazoa</taxon>
        <taxon>Chordata</taxon>
        <taxon>Craniata</taxon>
        <taxon>Vertebrata</taxon>
        <taxon>Euteleostomi</taxon>
        <taxon>Archelosauria</taxon>
        <taxon>Archosauria</taxon>
        <taxon>Dinosauria</taxon>
        <taxon>Saurischia</taxon>
        <taxon>Theropoda</taxon>
        <taxon>Coelurosauria</taxon>
        <taxon>Aves</taxon>
        <taxon>Neognathae</taxon>
        <taxon>Neoaves</taxon>
        <taxon>Telluraves</taxon>
        <taxon>Accipitrimorphae</taxon>
        <taxon>Accipitriformes</taxon>
        <taxon>Accipitridae</taxon>
        <taxon>Accipitrinae</taxon>
        <taxon>Accipiter</taxon>
    </lineage>
</organism>
<evidence type="ECO:0000313" key="1">
    <source>
        <dbReference type="Ensembl" id="ENSANIP00000014507.1"/>
    </source>
</evidence>
<protein>
    <submittedName>
        <fullName evidence="1">Uncharacterized protein</fullName>
    </submittedName>
</protein>
<evidence type="ECO:0000313" key="2">
    <source>
        <dbReference type="Proteomes" id="UP000694541"/>
    </source>
</evidence>
<dbReference type="Ensembl" id="ENSANIT00000015005.1">
    <property type="protein sequence ID" value="ENSANIP00000014507.1"/>
    <property type="gene ID" value="ENSANIG00000009864.1"/>
</dbReference>
<keyword evidence="2" id="KW-1185">Reference proteome</keyword>
<proteinExistence type="predicted"/>
<name>A0A8B9MYD5_9AVES</name>
<reference evidence="1" key="1">
    <citation type="submission" date="2025-08" db="UniProtKB">
        <authorList>
            <consortium name="Ensembl"/>
        </authorList>
    </citation>
    <scope>IDENTIFICATION</scope>
</reference>